<reference evidence="1" key="1">
    <citation type="submission" date="2019-12" db="EMBL/GenBank/DDBJ databases">
        <title>Genome sequencing and annotation of Brassica cretica.</title>
        <authorList>
            <person name="Studholme D.J."/>
            <person name="Sarris P."/>
        </authorList>
    </citation>
    <scope>NUCLEOTIDE SEQUENCE</scope>
    <source>
        <strain evidence="1">PFS-109/04</strain>
        <tissue evidence="1">Leaf</tissue>
    </source>
</reference>
<accession>A0A8S9NIY3</accession>
<proteinExistence type="predicted"/>
<name>A0A8S9NIY3_BRACR</name>
<dbReference type="Proteomes" id="UP000712600">
    <property type="component" value="Unassembled WGS sequence"/>
</dbReference>
<comment type="caution">
    <text evidence="1">The sequence shown here is derived from an EMBL/GenBank/DDBJ whole genome shotgun (WGS) entry which is preliminary data.</text>
</comment>
<dbReference type="AlphaFoldDB" id="A0A8S9NIY3"/>
<organism evidence="1 2">
    <name type="scientific">Brassica cretica</name>
    <name type="common">Mustard</name>
    <dbReference type="NCBI Taxonomy" id="69181"/>
    <lineage>
        <taxon>Eukaryota</taxon>
        <taxon>Viridiplantae</taxon>
        <taxon>Streptophyta</taxon>
        <taxon>Embryophyta</taxon>
        <taxon>Tracheophyta</taxon>
        <taxon>Spermatophyta</taxon>
        <taxon>Magnoliopsida</taxon>
        <taxon>eudicotyledons</taxon>
        <taxon>Gunneridae</taxon>
        <taxon>Pentapetalae</taxon>
        <taxon>rosids</taxon>
        <taxon>malvids</taxon>
        <taxon>Brassicales</taxon>
        <taxon>Brassicaceae</taxon>
        <taxon>Brassiceae</taxon>
        <taxon>Brassica</taxon>
    </lineage>
</organism>
<evidence type="ECO:0000313" key="1">
    <source>
        <dbReference type="EMBL" id="KAF3500963.1"/>
    </source>
</evidence>
<sequence>MEPLHVLALGGRSESDSRVSDAINASYLAVSLRSRRSQLERAYGVAARSISCPKTAKT</sequence>
<gene>
    <name evidence="1" type="ORF">F2Q69_00041250</name>
</gene>
<dbReference type="EMBL" id="QGKX02001621">
    <property type="protein sequence ID" value="KAF3500963.1"/>
    <property type="molecule type" value="Genomic_DNA"/>
</dbReference>
<protein>
    <submittedName>
        <fullName evidence="1">Uncharacterized protein</fullName>
    </submittedName>
</protein>
<evidence type="ECO:0000313" key="2">
    <source>
        <dbReference type="Proteomes" id="UP000712600"/>
    </source>
</evidence>